<dbReference type="SMART" id="SM00014">
    <property type="entry name" value="acidPPc"/>
    <property type="match status" value="1"/>
</dbReference>
<evidence type="ECO:0000256" key="1">
    <source>
        <dbReference type="SAM" id="SignalP"/>
    </source>
</evidence>
<organism evidence="3 4">
    <name type="scientific">Ferrigenium kumadai</name>
    <dbReference type="NCBI Taxonomy" id="1682490"/>
    <lineage>
        <taxon>Bacteria</taxon>
        <taxon>Pseudomonadati</taxon>
        <taxon>Pseudomonadota</taxon>
        <taxon>Betaproteobacteria</taxon>
        <taxon>Nitrosomonadales</taxon>
        <taxon>Gallionellaceae</taxon>
        <taxon>Ferrigenium</taxon>
    </lineage>
</organism>
<dbReference type="SUPFAM" id="SSF48317">
    <property type="entry name" value="Acid phosphatase/Vanadium-dependent haloperoxidase"/>
    <property type="match status" value="1"/>
</dbReference>
<feature type="chain" id="PRO_5042841829" description="Phosphatidic acid phosphatase type 2/haloperoxidase domain-containing protein" evidence="1">
    <location>
        <begin position="30"/>
        <end position="268"/>
    </location>
</feature>
<dbReference type="EMBL" id="AP019536">
    <property type="protein sequence ID" value="BBJ00115.1"/>
    <property type="molecule type" value="Genomic_DNA"/>
</dbReference>
<evidence type="ECO:0000313" key="3">
    <source>
        <dbReference type="EMBL" id="BBJ00115.1"/>
    </source>
</evidence>
<protein>
    <recommendedName>
        <fullName evidence="2">Phosphatidic acid phosphatase type 2/haloperoxidase domain-containing protein</fullName>
    </recommendedName>
</protein>
<dbReference type="Gene3D" id="1.20.144.10">
    <property type="entry name" value="Phosphatidic acid phosphatase type 2/haloperoxidase"/>
    <property type="match status" value="1"/>
</dbReference>
<evidence type="ECO:0000259" key="2">
    <source>
        <dbReference type="SMART" id="SM00014"/>
    </source>
</evidence>
<feature type="domain" description="Phosphatidic acid phosphatase type 2/haloperoxidase" evidence="2">
    <location>
        <begin position="130"/>
        <end position="238"/>
    </location>
</feature>
<reference evidence="3 4" key="1">
    <citation type="submission" date="2019-03" db="EMBL/GenBank/DDBJ databases">
        <title>Complete genome sequence of Ferrigenium kumadai strain An22, a microaerophilic iron-oxidizing bacterium isolated from a paddy field soil.</title>
        <authorList>
            <person name="Watanabe T."/>
            <person name="Asakawa S."/>
        </authorList>
    </citation>
    <scope>NUCLEOTIDE SEQUENCE [LARGE SCALE GENOMIC DNA]</scope>
    <source>
        <strain evidence="3 4">An22</strain>
    </source>
</reference>
<dbReference type="Proteomes" id="UP001319121">
    <property type="component" value="Chromosome"/>
</dbReference>
<feature type="signal peptide" evidence="1">
    <location>
        <begin position="1"/>
        <end position="29"/>
    </location>
</feature>
<dbReference type="Pfam" id="PF01569">
    <property type="entry name" value="PAP2"/>
    <property type="match status" value="1"/>
</dbReference>
<dbReference type="InterPro" id="IPR000326">
    <property type="entry name" value="PAP2/HPO"/>
</dbReference>
<proteinExistence type="predicted"/>
<accession>A0AAN1W059</accession>
<dbReference type="KEGG" id="fku:FGKAn22_18070"/>
<gene>
    <name evidence="3" type="ORF">FGKAn22_18070</name>
</gene>
<dbReference type="AlphaFoldDB" id="A0AAN1W059"/>
<keyword evidence="4" id="KW-1185">Reference proteome</keyword>
<name>A0AAN1W059_9PROT</name>
<dbReference type="RefSeq" id="WP_212785368.1">
    <property type="nucleotide sequence ID" value="NZ_AP019536.1"/>
</dbReference>
<sequence>MFENVAASLRRVTIPAAVLLCSLNCTAHAADATPSYPMMVLDDVKHVVTAPARWEKDDWQDFGLATLAVVGTAAIVDRPLRREMLRRRGNNRFMRDVERFGAEYSLGVLGGFYVAGALMENDKALNVAQDGLAASIIASGIVTPVLKFATGRSRPNQNQGYTNFRPFSGAASFPSGHTTQAFAVASVVAAHYDETWVKCTSYSIAGLAGLARTYHDAHFASDVLAGALIGTLVGQSVVAHNQTLRSGKLVLLPEIAPGMVGVRVAGNF</sequence>
<evidence type="ECO:0000313" key="4">
    <source>
        <dbReference type="Proteomes" id="UP001319121"/>
    </source>
</evidence>
<keyword evidence="1" id="KW-0732">Signal</keyword>
<dbReference type="InterPro" id="IPR036938">
    <property type="entry name" value="PAP2/HPO_sf"/>
</dbReference>